<dbReference type="Proteomes" id="UP000274822">
    <property type="component" value="Unassembled WGS sequence"/>
</dbReference>
<gene>
    <name evidence="2" type="ORF">BC938DRAFT_481120</name>
</gene>
<sequence length="328" mass="38292">MSSSEIWLPRWTPHSLVGKQFYHLRSDVRPVKTWLSEDKQIRQYFPSSINITIVNGIEQAEFVVVDNEIKPTDHEYLTILQKARDRHIPILKTSDVELADRLFRAYVEETSQISTQIFPVHEDHDSEGRFRLTFKQHTFKNDEDTLEDMHHQVLLRDPIVRGFATWLDPNCRDRFCKMTATSPLRIAHTRWKVTDVLNDYVNEAYTLQDRTFVRQWDEEKFNDEFESFSGGFKPTEAIRASLFMFFKAHEKTIRELLPPPSQTASLTEDVSNETSSQSSSMADPPNASVELDSLQVLIILAMLPLRGRMNWREVLSDQERTSDMKIRG</sequence>
<evidence type="ECO:0000313" key="2">
    <source>
        <dbReference type="EMBL" id="RUS34335.1"/>
    </source>
</evidence>
<protein>
    <submittedName>
        <fullName evidence="2">Uncharacterized protein</fullName>
    </submittedName>
</protein>
<feature type="region of interest" description="Disordered" evidence="1">
    <location>
        <begin position="257"/>
        <end position="286"/>
    </location>
</feature>
<name>A0A433QX60_9FUNG</name>
<accession>A0A433QX60</accession>
<feature type="compositionally biased region" description="Polar residues" evidence="1">
    <location>
        <begin position="262"/>
        <end position="281"/>
    </location>
</feature>
<organism evidence="2 3">
    <name type="scientific">Jimgerdemannia flammicorona</name>
    <dbReference type="NCBI Taxonomy" id="994334"/>
    <lineage>
        <taxon>Eukaryota</taxon>
        <taxon>Fungi</taxon>
        <taxon>Fungi incertae sedis</taxon>
        <taxon>Mucoromycota</taxon>
        <taxon>Mucoromycotina</taxon>
        <taxon>Endogonomycetes</taxon>
        <taxon>Endogonales</taxon>
        <taxon>Endogonaceae</taxon>
        <taxon>Jimgerdemannia</taxon>
    </lineage>
</organism>
<evidence type="ECO:0000313" key="3">
    <source>
        <dbReference type="Proteomes" id="UP000274822"/>
    </source>
</evidence>
<reference evidence="2 3" key="1">
    <citation type="journal article" date="2018" name="New Phytol.">
        <title>Phylogenomics of Endogonaceae and evolution of mycorrhizas within Mucoromycota.</title>
        <authorList>
            <person name="Chang Y."/>
            <person name="Desiro A."/>
            <person name="Na H."/>
            <person name="Sandor L."/>
            <person name="Lipzen A."/>
            <person name="Clum A."/>
            <person name="Barry K."/>
            <person name="Grigoriev I.V."/>
            <person name="Martin F.M."/>
            <person name="Stajich J.E."/>
            <person name="Smith M.E."/>
            <person name="Bonito G."/>
            <person name="Spatafora J.W."/>
        </authorList>
    </citation>
    <scope>NUCLEOTIDE SEQUENCE [LARGE SCALE GENOMIC DNA]</scope>
    <source>
        <strain evidence="2 3">AD002</strain>
    </source>
</reference>
<keyword evidence="3" id="KW-1185">Reference proteome</keyword>
<evidence type="ECO:0000256" key="1">
    <source>
        <dbReference type="SAM" id="MobiDB-lite"/>
    </source>
</evidence>
<dbReference type="EMBL" id="RBNJ01000571">
    <property type="protein sequence ID" value="RUS34335.1"/>
    <property type="molecule type" value="Genomic_DNA"/>
</dbReference>
<comment type="caution">
    <text evidence="2">The sequence shown here is derived from an EMBL/GenBank/DDBJ whole genome shotgun (WGS) entry which is preliminary data.</text>
</comment>
<proteinExistence type="predicted"/>
<dbReference type="AlphaFoldDB" id="A0A433QX60"/>